<evidence type="ECO:0000256" key="9">
    <source>
        <dbReference type="ARBA" id="ARBA00032824"/>
    </source>
</evidence>
<evidence type="ECO:0000256" key="10">
    <source>
        <dbReference type="ARBA" id="ARBA00038489"/>
    </source>
</evidence>
<dbReference type="InterPro" id="IPR050924">
    <property type="entry name" value="Peroxiredoxin_BCP/PrxQ"/>
</dbReference>
<evidence type="ECO:0000256" key="3">
    <source>
        <dbReference type="ARBA" id="ARBA00013017"/>
    </source>
</evidence>
<comment type="similarity">
    <text evidence="10">Belongs to the peroxiredoxin family. BCP/PrxQ subfamily.</text>
</comment>
<dbReference type="PANTHER" id="PTHR42801:SF8">
    <property type="entry name" value="PEROXIREDOXIN RV1608C-RELATED"/>
    <property type="match status" value="1"/>
</dbReference>
<reference evidence="15 16" key="1">
    <citation type="submission" date="2020-08" db="EMBL/GenBank/DDBJ databases">
        <title>Sequencing the genomes of 1000 actinobacteria strains.</title>
        <authorList>
            <person name="Klenk H.-P."/>
        </authorList>
    </citation>
    <scope>NUCLEOTIDE SEQUENCE [LARGE SCALE GENOMIC DNA]</scope>
    <source>
        <strain evidence="15 16">DSM 46887</strain>
    </source>
</reference>
<dbReference type="InterPro" id="IPR000866">
    <property type="entry name" value="AhpC/TSA"/>
</dbReference>
<dbReference type="EMBL" id="JACHMP010000001">
    <property type="protein sequence ID" value="MBB5818805.1"/>
    <property type="molecule type" value="Genomic_DNA"/>
</dbReference>
<accession>A0A7W9IDP1</accession>
<keyword evidence="8" id="KW-0676">Redox-active center</keyword>
<keyword evidence="7" id="KW-1015">Disulfide bond</keyword>
<evidence type="ECO:0000256" key="7">
    <source>
        <dbReference type="ARBA" id="ARBA00023157"/>
    </source>
</evidence>
<dbReference type="FunFam" id="3.40.30.10:FF:000267">
    <property type="entry name" value="Peroxidoxin bcpB"/>
    <property type="match status" value="1"/>
</dbReference>
<dbReference type="GO" id="GO:0005737">
    <property type="term" value="C:cytoplasm"/>
    <property type="evidence" value="ECO:0007669"/>
    <property type="project" value="TreeGrafter"/>
</dbReference>
<dbReference type="GO" id="GO:0045454">
    <property type="term" value="P:cell redox homeostasis"/>
    <property type="evidence" value="ECO:0007669"/>
    <property type="project" value="TreeGrafter"/>
</dbReference>
<evidence type="ECO:0000313" key="15">
    <source>
        <dbReference type="EMBL" id="MBB5818805.1"/>
    </source>
</evidence>
<evidence type="ECO:0000256" key="6">
    <source>
        <dbReference type="ARBA" id="ARBA00023002"/>
    </source>
</evidence>
<dbReference type="PIRSF" id="PIRSF000239">
    <property type="entry name" value="AHPC"/>
    <property type="match status" value="1"/>
</dbReference>
<gene>
    <name evidence="15" type="ORF">F4562_001867</name>
</gene>
<dbReference type="SUPFAM" id="SSF52833">
    <property type="entry name" value="Thioredoxin-like"/>
    <property type="match status" value="1"/>
</dbReference>
<dbReference type="CDD" id="cd03017">
    <property type="entry name" value="PRX_BCP"/>
    <property type="match status" value="1"/>
</dbReference>
<feature type="active site" description="Cysteine sulfenic acid (-SOH) intermediate; for peroxidase activity" evidence="13">
    <location>
        <position position="48"/>
    </location>
</feature>
<comment type="catalytic activity">
    <reaction evidence="12">
        <text>a hydroperoxide + [thioredoxin]-dithiol = an alcohol + [thioredoxin]-disulfide + H2O</text>
        <dbReference type="Rhea" id="RHEA:62620"/>
        <dbReference type="Rhea" id="RHEA-COMP:10698"/>
        <dbReference type="Rhea" id="RHEA-COMP:10700"/>
        <dbReference type="ChEBI" id="CHEBI:15377"/>
        <dbReference type="ChEBI" id="CHEBI:29950"/>
        <dbReference type="ChEBI" id="CHEBI:30879"/>
        <dbReference type="ChEBI" id="CHEBI:35924"/>
        <dbReference type="ChEBI" id="CHEBI:50058"/>
        <dbReference type="EC" id="1.11.1.24"/>
    </reaction>
</comment>
<evidence type="ECO:0000259" key="14">
    <source>
        <dbReference type="PROSITE" id="PS51352"/>
    </source>
</evidence>
<evidence type="ECO:0000256" key="5">
    <source>
        <dbReference type="ARBA" id="ARBA00022862"/>
    </source>
</evidence>
<organism evidence="15 16">
    <name type="scientific">Streptosporangium becharense</name>
    <dbReference type="NCBI Taxonomy" id="1816182"/>
    <lineage>
        <taxon>Bacteria</taxon>
        <taxon>Bacillati</taxon>
        <taxon>Actinomycetota</taxon>
        <taxon>Actinomycetes</taxon>
        <taxon>Streptosporangiales</taxon>
        <taxon>Streptosporangiaceae</taxon>
        <taxon>Streptosporangium</taxon>
    </lineage>
</organism>
<evidence type="ECO:0000256" key="1">
    <source>
        <dbReference type="ARBA" id="ARBA00003330"/>
    </source>
</evidence>
<comment type="function">
    <text evidence="1">Thiol-specific peroxidase that catalyzes the reduction of hydrogen peroxide and organic hydroperoxides to water and alcohols, respectively. Plays a role in cell protection against oxidative stress by detoxifying peroxides and as sensor of hydrogen peroxide-mediated signaling events.</text>
</comment>
<keyword evidence="6 15" id="KW-0560">Oxidoreductase</keyword>
<dbReference type="GO" id="GO:0034599">
    <property type="term" value="P:cellular response to oxidative stress"/>
    <property type="evidence" value="ECO:0007669"/>
    <property type="project" value="TreeGrafter"/>
</dbReference>
<dbReference type="AlphaFoldDB" id="A0A7W9IDP1"/>
<dbReference type="InterPro" id="IPR024706">
    <property type="entry name" value="Peroxiredoxin_AhpC-typ"/>
</dbReference>
<comment type="caution">
    <text evidence="15">The sequence shown here is derived from an EMBL/GenBank/DDBJ whole genome shotgun (WGS) entry which is preliminary data.</text>
</comment>
<dbReference type="InterPro" id="IPR036249">
    <property type="entry name" value="Thioredoxin-like_sf"/>
</dbReference>
<dbReference type="Proteomes" id="UP000540685">
    <property type="component" value="Unassembled WGS sequence"/>
</dbReference>
<dbReference type="EC" id="1.11.1.24" evidence="3"/>
<sequence length="158" mass="17259">MGVSLAVGDVVGDFELLDETGTPRRLTDFLAKGPVVLFFYPAAMTSGCTAESCHFRNLAADFAEVGASRIGISRDRVERQARFAESNQLGFPLLSDPDGTVARRFGARRAIAVGPFLTRRMTFVIDVDRSILAVIHSESAMEAHADRALEVLRSRPYP</sequence>
<dbReference type="GO" id="GO:0008379">
    <property type="term" value="F:thioredoxin peroxidase activity"/>
    <property type="evidence" value="ECO:0007669"/>
    <property type="project" value="TreeGrafter"/>
</dbReference>
<evidence type="ECO:0000313" key="16">
    <source>
        <dbReference type="Proteomes" id="UP000540685"/>
    </source>
</evidence>
<evidence type="ECO:0000256" key="11">
    <source>
        <dbReference type="ARBA" id="ARBA00041373"/>
    </source>
</evidence>
<dbReference type="Pfam" id="PF00578">
    <property type="entry name" value="AhpC-TSA"/>
    <property type="match status" value="1"/>
</dbReference>
<evidence type="ECO:0000256" key="8">
    <source>
        <dbReference type="ARBA" id="ARBA00023284"/>
    </source>
</evidence>
<keyword evidence="16" id="KW-1185">Reference proteome</keyword>
<evidence type="ECO:0000256" key="2">
    <source>
        <dbReference type="ARBA" id="ARBA00011245"/>
    </source>
</evidence>
<evidence type="ECO:0000256" key="13">
    <source>
        <dbReference type="PIRSR" id="PIRSR000239-1"/>
    </source>
</evidence>
<name>A0A7W9IDP1_9ACTN</name>
<evidence type="ECO:0000256" key="12">
    <source>
        <dbReference type="ARBA" id="ARBA00049091"/>
    </source>
</evidence>
<dbReference type="PANTHER" id="PTHR42801">
    <property type="entry name" value="THIOREDOXIN-DEPENDENT PEROXIDE REDUCTASE"/>
    <property type="match status" value="1"/>
</dbReference>
<keyword evidence="4 15" id="KW-0575">Peroxidase</keyword>
<protein>
    <recommendedName>
        <fullName evidence="3">thioredoxin-dependent peroxiredoxin</fullName>
        <ecNumber evidence="3">1.11.1.24</ecNumber>
    </recommendedName>
    <alternativeName>
        <fullName evidence="11">Bacterioferritin comigratory protein</fullName>
    </alternativeName>
    <alternativeName>
        <fullName evidence="9">Thioredoxin peroxidase</fullName>
    </alternativeName>
</protein>
<proteinExistence type="inferred from homology"/>
<comment type="subunit">
    <text evidence="2">Monomer.</text>
</comment>
<evidence type="ECO:0000256" key="4">
    <source>
        <dbReference type="ARBA" id="ARBA00022559"/>
    </source>
</evidence>
<dbReference type="PROSITE" id="PS51352">
    <property type="entry name" value="THIOREDOXIN_2"/>
    <property type="match status" value="1"/>
</dbReference>
<keyword evidence="5" id="KW-0049">Antioxidant</keyword>
<dbReference type="Gene3D" id="3.40.30.10">
    <property type="entry name" value="Glutaredoxin"/>
    <property type="match status" value="1"/>
</dbReference>
<feature type="domain" description="Thioredoxin" evidence="14">
    <location>
        <begin position="5"/>
        <end position="154"/>
    </location>
</feature>
<dbReference type="RefSeq" id="WP_311734033.1">
    <property type="nucleotide sequence ID" value="NZ_JACHMP010000001.1"/>
</dbReference>
<dbReference type="InterPro" id="IPR013766">
    <property type="entry name" value="Thioredoxin_domain"/>
</dbReference>